<dbReference type="GO" id="GO:0022625">
    <property type="term" value="C:cytosolic large ribosomal subunit"/>
    <property type="evidence" value="ECO:0007669"/>
    <property type="project" value="TreeGrafter"/>
</dbReference>
<dbReference type="NCBIfam" id="TIGR01024">
    <property type="entry name" value="rplS_bact"/>
    <property type="match status" value="1"/>
</dbReference>
<gene>
    <name evidence="6" type="primary">rplS</name>
    <name evidence="6" type="ORF">HER12_01100</name>
</gene>
<dbReference type="GO" id="GO:0006412">
    <property type="term" value="P:translation"/>
    <property type="evidence" value="ECO:0007669"/>
    <property type="project" value="InterPro"/>
</dbReference>
<proteinExistence type="inferred from homology"/>
<dbReference type="InterPro" id="IPR038657">
    <property type="entry name" value="Ribosomal_bL19_sf"/>
</dbReference>
<dbReference type="PRINTS" id="PR00061">
    <property type="entry name" value="RIBOSOMALL19"/>
</dbReference>
<comment type="function">
    <text evidence="1 5">This protein is located at the 30S-50S ribosomal subunit interface and may play a role in the structure and function of the aminoacyl-tRNA binding site.</text>
</comment>
<keyword evidence="7" id="KW-1185">Reference proteome</keyword>
<keyword evidence="3 6" id="KW-0689">Ribosomal protein</keyword>
<dbReference type="Pfam" id="PF01245">
    <property type="entry name" value="Ribosomal_L19"/>
    <property type="match status" value="1"/>
</dbReference>
<evidence type="ECO:0000256" key="1">
    <source>
        <dbReference type="ARBA" id="ARBA00002349"/>
    </source>
</evidence>
<dbReference type="PANTHER" id="PTHR15680:SF9">
    <property type="entry name" value="LARGE RIBOSOMAL SUBUNIT PROTEIN BL19M"/>
    <property type="match status" value="1"/>
</dbReference>
<dbReference type="GO" id="GO:0003735">
    <property type="term" value="F:structural constituent of ribosome"/>
    <property type="evidence" value="ECO:0007669"/>
    <property type="project" value="InterPro"/>
</dbReference>
<dbReference type="SUPFAM" id="SSF50104">
    <property type="entry name" value="Translation proteins SH3-like domain"/>
    <property type="match status" value="1"/>
</dbReference>
<accession>A0A846TZZ7</accession>
<comment type="similarity">
    <text evidence="2 5">Belongs to the bacterial ribosomal protein bL19 family.</text>
</comment>
<comment type="caution">
    <text evidence="6">The sequence shown here is derived from an EMBL/GenBank/DDBJ whole genome shotgun (WGS) entry which is preliminary data.</text>
</comment>
<dbReference type="InterPro" id="IPR001857">
    <property type="entry name" value="Ribosomal_bL19"/>
</dbReference>
<organism evidence="6 7">
    <name type="scientific">Spiroplasma platyhelix PALS-1</name>
    <dbReference type="NCBI Taxonomy" id="1276218"/>
    <lineage>
        <taxon>Bacteria</taxon>
        <taxon>Bacillati</taxon>
        <taxon>Mycoplasmatota</taxon>
        <taxon>Mollicutes</taxon>
        <taxon>Entomoplasmatales</taxon>
        <taxon>Spiroplasmataceae</taxon>
        <taxon>Spiroplasma</taxon>
    </lineage>
</organism>
<evidence type="ECO:0000256" key="5">
    <source>
        <dbReference type="RuleBase" id="RU000559"/>
    </source>
</evidence>
<evidence type="ECO:0000256" key="3">
    <source>
        <dbReference type="ARBA" id="ARBA00022980"/>
    </source>
</evidence>
<evidence type="ECO:0000256" key="4">
    <source>
        <dbReference type="ARBA" id="ARBA00023274"/>
    </source>
</evidence>
<dbReference type="AlphaFoldDB" id="A0A846TZZ7"/>
<dbReference type="InterPro" id="IPR008991">
    <property type="entry name" value="Translation_prot_SH3-like_sf"/>
</dbReference>
<evidence type="ECO:0000256" key="2">
    <source>
        <dbReference type="ARBA" id="ARBA00005781"/>
    </source>
</evidence>
<evidence type="ECO:0000313" key="7">
    <source>
        <dbReference type="Proteomes" id="UP000584587"/>
    </source>
</evidence>
<protein>
    <recommendedName>
        <fullName evidence="5">50S ribosomal protein L19</fullName>
    </recommendedName>
</protein>
<dbReference type="PIRSF" id="PIRSF002191">
    <property type="entry name" value="Ribosomal_L19"/>
    <property type="match status" value="1"/>
</dbReference>
<dbReference type="Proteomes" id="UP000584587">
    <property type="component" value="Unassembled WGS sequence"/>
</dbReference>
<dbReference type="Gene3D" id="2.30.30.790">
    <property type="match status" value="1"/>
</dbReference>
<evidence type="ECO:0000313" key="6">
    <source>
        <dbReference type="EMBL" id="NKE38354.1"/>
    </source>
</evidence>
<sequence length="123" mass="13725">MENQIMAKVNKSQINPSLPTFTTGDTVKVTWVISNEKEKERLQVFQGILISIKGSSINKNIIVRKGVKGKGVEKTFPLHSPLIKKIEIVATGEIRQAKPFYLRNLGTKALKKKVKAKINAKVN</sequence>
<dbReference type="EMBL" id="JAAVVK010000001">
    <property type="protein sequence ID" value="NKE38354.1"/>
    <property type="molecule type" value="Genomic_DNA"/>
</dbReference>
<reference evidence="6 7" key="1">
    <citation type="submission" date="2020-04" db="EMBL/GenBank/DDBJ databases">
        <title>Complete genome sequence of Spiroplasma platyhelix ATCC 51748, an insect isolate.</title>
        <authorList>
            <person name="Green E.A."/>
            <person name="Klassen J.L."/>
        </authorList>
    </citation>
    <scope>NUCLEOTIDE SEQUENCE [LARGE SCALE GENOMIC DNA]</scope>
    <source>
        <strain evidence="6 7">PALS-1</strain>
    </source>
</reference>
<keyword evidence="4 5" id="KW-0687">Ribonucleoprotein</keyword>
<dbReference type="PANTHER" id="PTHR15680">
    <property type="entry name" value="RIBOSOMAL PROTEIN L19"/>
    <property type="match status" value="1"/>
</dbReference>
<dbReference type="RefSeq" id="WP_168104826.1">
    <property type="nucleotide sequence ID" value="NZ_CP051215.1"/>
</dbReference>
<name>A0A846TZZ7_9MOLU</name>